<dbReference type="RefSeq" id="WP_014812839.1">
    <property type="nucleotide sequence ID" value="NC_018025.1"/>
</dbReference>
<evidence type="ECO:0000256" key="1">
    <source>
        <dbReference type="ARBA" id="ARBA00000085"/>
    </source>
</evidence>
<dbReference type="InterPro" id="IPR041664">
    <property type="entry name" value="AAA_16"/>
</dbReference>
<dbReference type="eggNOG" id="COG0515">
    <property type="taxonomic scope" value="Bacteria"/>
</dbReference>
<evidence type="ECO:0000259" key="14">
    <source>
        <dbReference type="PROSITE" id="PS50011"/>
    </source>
</evidence>
<dbReference type="eggNOG" id="COG2205">
    <property type="taxonomic scope" value="Bacteria"/>
</dbReference>
<evidence type="ECO:0000256" key="13">
    <source>
        <dbReference type="SAM" id="MobiDB-lite"/>
    </source>
</evidence>
<comment type="catalytic activity">
    <reaction evidence="1">
        <text>ATP + protein L-histidine = ADP + protein N-phospho-L-histidine.</text>
        <dbReference type="EC" id="2.7.13.3"/>
    </reaction>
</comment>
<feature type="domain" description="Response regulatory" evidence="16">
    <location>
        <begin position="1776"/>
        <end position="1892"/>
    </location>
</feature>
<accession>I4CDU6</accession>
<evidence type="ECO:0000256" key="4">
    <source>
        <dbReference type="ARBA" id="ARBA00022679"/>
    </source>
</evidence>
<dbReference type="PROSITE" id="PS50110">
    <property type="entry name" value="RESPONSE_REGULATORY"/>
    <property type="match status" value="1"/>
</dbReference>
<dbReference type="Pfam" id="PF02518">
    <property type="entry name" value="HATPase_c"/>
    <property type="match status" value="1"/>
</dbReference>
<dbReference type="InterPro" id="IPR029016">
    <property type="entry name" value="GAF-like_dom_sf"/>
</dbReference>
<dbReference type="Gene3D" id="3.30.450.40">
    <property type="match status" value="1"/>
</dbReference>
<feature type="compositionally biased region" description="Polar residues" evidence="13">
    <location>
        <begin position="1901"/>
        <end position="1922"/>
    </location>
</feature>
<dbReference type="Gene3D" id="1.10.510.10">
    <property type="entry name" value="Transferase(Phosphotransferase) domain 1"/>
    <property type="match status" value="1"/>
</dbReference>
<dbReference type="Pfam" id="PF01627">
    <property type="entry name" value="Hpt"/>
    <property type="match status" value="1"/>
</dbReference>
<gene>
    <name evidence="18" type="ordered locus">Desti_5134</name>
</gene>
<dbReference type="Gene3D" id="1.10.287.130">
    <property type="match status" value="1"/>
</dbReference>
<dbReference type="Gene3D" id="1.20.120.160">
    <property type="entry name" value="HPT domain"/>
    <property type="match status" value="1"/>
</dbReference>
<dbReference type="InterPro" id="IPR005467">
    <property type="entry name" value="His_kinase_dom"/>
</dbReference>
<dbReference type="CDD" id="cd16922">
    <property type="entry name" value="HATPase_EvgS-ArcB-TorS-like"/>
    <property type="match status" value="1"/>
</dbReference>
<dbReference type="SMART" id="SM00065">
    <property type="entry name" value="GAF"/>
    <property type="match status" value="1"/>
</dbReference>
<dbReference type="CDD" id="cd00082">
    <property type="entry name" value="HisKA"/>
    <property type="match status" value="1"/>
</dbReference>
<dbReference type="Pfam" id="PF00069">
    <property type="entry name" value="Pkinase"/>
    <property type="match status" value="1"/>
</dbReference>
<evidence type="ECO:0000259" key="15">
    <source>
        <dbReference type="PROSITE" id="PS50109"/>
    </source>
</evidence>
<dbReference type="Proteomes" id="UP000006055">
    <property type="component" value="Chromosome"/>
</dbReference>
<dbReference type="PROSITE" id="PS50894">
    <property type="entry name" value="HPT"/>
    <property type="match status" value="1"/>
</dbReference>
<dbReference type="SUPFAM" id="SSF56112">
    <property type="entry name" value="Protein kinase-like (PK-like)"/>
    <property type="match status" value="1"/>
</dbReference>
<keyword evidence="19" id="KW-1185">Reference proteome</keyword>
<dbReference type="SUPFAM" id="SSF52172">
    <property type="entry name" value="CheY-like"/>
    <property type="match status" value="1"/>
</dbReference>
<dbReference type="SUPFAM" id="SSF55874">
    <property type="entry name" value="ATPase domain of HSP90 chaperone/DNA topoisomerase II/histidine kinase"/>
    <property type="match status" value="1"/>
</dbReference>
<dbReference type="Gene3D" id="3.30.565.10">
    <property type="entry name" value="Histidine kinase-like ATPase, C-terminal domain"/>
    <property type="match status" value="1"/>
</dbReference>
<dbReference type="EC" id="2.7.13.3" evidence="2"/>
<feature type="domain" description="HPt" evidence="17">
    <location>
        <begin position="1947"/>
        <end position="2040"/>
    </location>
</feature>
<dbReference type="InterPro" id="IPR001789">
    <property type="entry name" value="Sig_transdc_resp-reg_receiver"/>
</dbReference>
<comment type="subunit">
    <text evidence="9">At low DSF concentrations, interacts with RpfF.</text>
</comment>
<reference evidence="19" key="1">
    <citation type="submission" date="2012-06" db="EMBL/GenBank/DDBJ databases">
        <title>Complete sequence of chromosome of Desulfomonile tiedjei DSM 6799.</title>
        <authorList>
            <person name="Lucas S."/>
            <person name="Copeland A."/>
            <person name="Lapidus A."/>
            <person name="Glavina del Rio T."/>
            <person name="Dalin E."/>
            <person name="Tice H."/>
            <person name="Bruce D."/>
            <person name="Goodwin L."/>
            <person name="Pitluck S."/>
            <person name="Peters L."/>
            <person name="Ovchinnikova G."/>
            <person name="Zeytun A."/>
            <person name="Lu M."/>
            <person name="Kyrpides N."/>
            <person name="Mavromatis K."/>
            <person name="Ivanova N."/>
            <person name="Brettin T."/>
            <person name="Detter J.C."/>
            <person name="Han C."/>
            <person name="Larimer F."/>
            <person name="Land M."/>
            <person name="Hauser L."/>
            <person name="Markowitz V."/>
            <person name="Cheng J.-F."/>
            <person name="Hugenholtz P."/>
            <person name="Woyke T."/>
            <person name="Wu D."/>
            <person name="Spring S."/>
            <person name="Schroeder M."/>
            <person name="Brambilla E."/>
            <person name="Klenk H.-P."/>
            <person name="Eisen J.A."/>
        </authorList>
    </citation>
    <scope>NUCLEOTIDE SEQUENCE [LARGE SCALE GENOMIC DNA]</scope>
    <source>
        <strain evidence="19">ATCC 49306 / DSM 6799 / DCB-1</strain>
    </source>
</reference>
<dbReference type="InterPro" id="IPR036890">
    <property type="entry name" value="HATPase_C_sf"/>
</dbReference>
<dbReference type="PROSITE" id="PS50011">
    <property type="entry name" value="PROTEIN_KINASE_DOM"/>
    <property type="match status" value="1"/>
</dbReference>
<dbReference type="InterPro" id="IPR027417">
    <property type="entry name" value="P-loop_NTPase"/>
</dbReference>
<dbReference type="SUPFAM" id="SSF55781">
    <property type="entry name" value="GAF domain-like"/>
    <property type="match status" value="1"/>
</dbReference>
<feature type="modified residue" description="Phosphohistidine" evidence="11">
    <location>
        <position position="1986"/>
    </location>
</feature>
<evidence type="ECO:0000256" key="11">
    <source>
        <dbReference type="PROSITE-ProRule" id="PRU00110"/>
    </source>
</evidence>
<dbReference type="CDD" id="cd17546">
    <property type="entry name" value="REC_hyHK_CKI1_RcsC-like"/>
    <property type="match status" value="1"/>
</dbReference>
<dbReference type="EMBL" id="CP003360">
    <property type="protein sequence ID" value="AFM27737.1"/>
    <property type="molecule type" value="Genomic_DNA"/>
</dbReference>
<dbReference type="PANTHER" id="PTHR43642">
    <property type="entry name" value="HYBRID SIGNAL TRANSDUCTION HISTIDINE KINASE G"/>
    <property type="match status" value="1"/>
</dbReference>
<dbReference type="InterPro" id="IPR036641">
    <property type="entry name" value="HPT_dom_sf"/>
</dbReference>
<dbReference type="SUPFAM" id="SSF47226">
    <property type="entry name" value="Histidine-containing phosphotransfer domain, HPT domain"/>
    <property type="match status" value="1"/>
</dbReference>
<dbReference type="SUPFAM" id="SSF48452">
    <property type="entry name" value="TPR-like"/>
    <property type="match status" value="1"/>
</dbReference>
<dbReference type="InterPro" id="IPR004358">
    <property type="entry name" value="Sig_transdc_His_kin-like_C"/>
</dbReference>
<dbReference type="CDD" id="cd14014">
    <property type="entry name" value="STKc_PknB_like"/>
    <property type="match status" value="1"/>
</dbReference>
<dbReference type="FunFam" id="3.30.565.10:FF:000010">
    <property type="entry name" value="Sensor histidine kinase RcsC"/>
    <property type="match status" value="1"/>
</dbReference>
<dbReference type="Pfam" id="PF13191">
    <property type="entry name" value="AAA_16"/>
    <property type="match status" value="1"/>
</dbReference>
<dbReference type="InterPro" id="IPR003594">
    <property type="entry name" value="HATPase_dom"/>
</dbReference>
<dbReference type="GO" id="GO:0005524">
    <property type="term" value="F:ATP binding"/>
    <property type="evidence" value="ECO:0007669"/>
    <property type="project" value="UniProtKB-KW"/>
</dbReference>
<dbReference type="SUPFAM" id="SSF47384">
    <property type="entry name" value="Homodimeric domain of signal transducing histidine kinase"/>
    <property type="match status" value="1"/>
</dbReference>
<dbReference type="PROSITE" id="PS50109">
    <property type="entry name" value="HIS_KIN"/>
    <property type="match status" value="1"/>
</dbReference>
<dbReference type="InterPro" id="IPR003661">
    <property type="entry name" value="HisK_dim/P_dom"/>
</dbReference>
<dbReference type="InterPro" id="IPR011009">
    <property type="entry name" value="Kinase-like_dom_sf"/>
</dbReference>
<dbReference type="CDD" id="cd00088">
    <property type="entry name" value="HPT"/>
    <property type="match status" value="1"/>
</dbReference>
<feature type="domain" description="Histidine kinase" evidence="15">
    <location>
        <begin position="1530"/>
        <end position="1751"/>
    </location>
</feature>
<dbReference type="SUPFAM" id="SSF52540">
    <property type="entry name" value="P-loop containing nucleoside triphosphate hydrolases"/>
    <property type="match status" value="1"/>
</dbReference>
<dbReference type="eggNOG" id="COG2198">
    <property type="taxonomic scope" value="Bacteria"/>
</dbReference>
<keyword evidence="6" id="KW-0418">Kinase</keyword>
<dbReference type="eggNOG" id="COG3899">
    <property type="taxonomic scope" value="Bacteria"/>
</dbReference>
<proteinExistence type="predicted"/>
<keyword evidence="4" id="KW-0808">Transferase</keyword>
<dbReference type="STRING" id="706587.Desti_5134"/>
<dbReference type="SMART" id="SM00388">
    <property type="entry name" value="HisKA"/>
    <property type="match status" value="1"/>
</dbReference>
<feature type="domain" description="Protein kinase" evidence="14">
    <location>
        <begin position="7"/>
        <end position="271"/>
    </location>
</feature>
<evidence type="ECO:0000256" key="8">
    <source>
        <dbReference type="ARBA" id="ARBA00023012"/>
    </source>
</evidence>
<evidence type="ECO:0000313" key="18">
    <source>
        <dbReference type="EMBL" id="AFM27737.1"/>
    </source>
</evidence>
<dbReference type="PANTHER" id="PTHR43642:SF1">
    <property type="entry name" value="HYBRID SIGNAL TRANSDUCTION HISTIDINE KINASE G"/>
    <property type="match status" value="1"/>
</dbReference>
<dbReference type="InterPro" id="IPR036097">
    <property type="entry name" value="HisK_dim/P_sf"/>
</dbReference>
<dbReference type="InterPro" id="IPR003018">
    <property type="entry name" value="GAF"/>
</dbReference>
<evidence type="ECO:0000256" key="5">
    <source>
        <dbReference type="ARBA" id="ARBA00022741"/>
    </source>
</evidence>
<evidence type="ECO:0000313" key="19">
    <source>
        <dbReference type="Proteomes" id="UP000006055"/>
    </source>
</evidence>
<evidence type="ECO:0000256" key="6">
    <source>
        <dbReference type="ARBA" id="ARBA00022777"/>
    </source>
</evidence>
<dbReference type="InterPro" id="IPR008207">
    <property type="entry name" value="Sig_transdc_His_kin_Hpt_dom"/>
</dbReference>
<dbReference type="FunFam" id="1.10.287.130:FF:000002">
    <property type="entry name" value="Two-component osmosensing histidine kinase"/>
    <property type="match status" value="1"/>
</dbReference>
<dbReference type="InterPro" id="IPR011006">
    <property type="entry name" value="CheY-like_superfamily"/>
</dbReference>
<organism evidence="18 19">
    <name type="scientific">Desulfomonile tiedjei (strain ATCC 49306 / DSM 6799 / DCB-1)</name>
    <dbReference type="NCBI Taxonomy" id="706587"/>
    <lineage>
        <taxon>Bacteria</taxon>
        <taxon>Pseudomonadati</taxon>
        <taxon>Thermodesulfobacteriota</taxon>
        <taxon>Desulfomonilia</taxon>
        <taxon>Desulfomonilales</taxon>
        <taxon>Desulfomonilaceae</taxon>
        <taxon>Desulfomonile</taxon>
    </lineage>
</organism>
<dbReference type="HOGENOM" id="CLU_000445_34_2_7"/>
<keyword evidence="7" id="KW-0067">ATP-binding</keyword>
<dbReference type="GO" id="GO:0000155">
    <property type="term" value="F:phosphorelay sensor kinase activity"/>
    <property type="evidence" value="ECO:0007669"/>
    <property type="project" value="InterPro"/>
</dbReference>
<protein>
    <recommendedName>
        <fullName evidence="10">Sensory/regulatory protein RpfC</fullName>
        <ecNumber evidence="2">2.7.13.3</ecNumber>
    </recommendedName>
</protein>
<dbReference type="InterPro" id="IPR011990">
    <property type="entry name" value="TPR-like_helical_dom_sf"/>
</dbReference>
<keyword evidence="5" id="KW-0547">Nucleotide-binding</keyword>
<dbReference type="Pfam" id="PF01590">
    <property type="entry name" value="GAF"/>
    <property type="match status" value="1"/>
</dbReference>
<keyword evidence="8" id="KW-0902">Two-component regulatory system</keyword>
<dbReference type="Gene3D" id="3.30.200.20">
    <property type="entry name" value="Phosphorylase Kinase, domain 1"/>
    <property type="match status" value="1"/>
</dbReference>
<dbReference type="InterPro" id="IPR000719">
    <property type="entry name" value="Prot_kinase_dom"/>
</dbReference>
<evidence type="ECO:0000256" key="10">
    <source>
        <dbReference type="ARBA" id="ARBA00068150"/>
    </source>
</evidence>
<evidence type="ECO:0000259" key="17">
    <source>
        <dbReference type="PROSITE" id="PS50894"/>
    </source>
</evidence>
<dbReference type="InterPro" id="IPR053159">
    <property type="entry name" value="Hybrid_Histidine_Kinase"/>
</dbReference>
<feature type="modified residue" description="4-aspartylphosphate" evidence="12">
    <location>
        <position position="1825"/>
    </location>
</feature>
<evidence type="ECO:0000256" key="9">
    <source>
        <dbReference type="ARBA" id="ARBA00064003"/>
    </source>
</evidence>
<keyword evidence="3 12" id="KW-0597">Phosphoprotein</keyword>
<evidence type="ECO:0000256" key="2">
    <source>
        <dbReference type="ARBA" id="ARBA00012438"/>
    </source>
</evidence>
<evidence type="ECO:0000256" key="3">
    <source>
        <dbReference type="ARBA" id="ARBA00022553"/>
    </source>
</evidence>
<dbReference type="Pfam" id="PF00512">
    <property type="entry name" value="HisKA"/>
    <property type="match status" value="1"/>
</dbReference>
<dbReference type="eggNOG" id="COG0784">
    <property type="taxonomic scope" value="Bacteria"/>
</dbReference>
<feature type="region of interest" description="Disordered" evidence="13">
    <location>
        <begin position="1896"/>
        <end position="1927"/>
    </location>
</feature>
<sequence>MTTISGYSILETIHAASKSLVYRARTEGNGQPVILKLLNKSHPNYDEITKFRREYQITLSLRDLNGTIDLYDFREHQNTLIMVLEDFGGCSLDRIITARALGLREFLNVSIMIAGSLAEIHDAKVMHKDINPSNIVYNQSTGVLKIIDFGIATKLSLENPDIMNPEVIEGTLPYLSPEQTSRMNRTLDYRTDFYSLGVTLYELLTGMLPHSASDASEMVHCHIAKHPVAPHLCHPEIPEPVSEIVMKLLAKNAEDRYESAIGIKADLEECLWQLDAHGAIPTFILGHKDVPQLFRIPEKLYGRGKQIQALMDSFDRVAGGASEITLVSGQAGIGKTSLVKEIYRPITLRRGYFVSGKFDQFGRNIPYSAFVDAFRDLVRQLLTENETLLREWRTAILERVRTNGRVITEVIPELELIIGPQPPVQEVDPLASRNRFDLTFRSFLGAFCSADHPLVVFLDDLQWADSASLTFLESMMSDSDTAYILVLGAYRNNEVDEAHPLVLTLDRLKGHGAVVGELSLGPLNLDDLTDIICDTVHAEPRAMAPLAELLEQKTGGNPFFVSTFLKALHAEGALTFDPKTCTWSCDLTRAYALGISENVADLLARNIGKLRRSTLRALQIAACMGDYFELDLLTTVSEDPPALVMESLQEAVSKGILLPMGEGHKTLELGLTEENESVRIHYRFAHDQIRKSVYSLIPVAEAPKIHRQIGRTLLQIHPDAAYNPKVFEVVTQLHAGMSDIQSHAERLELARLSLQAGKRAKLSAAYEPALRYLQEGIRLLGESCWNEDYDLMLSLYIEGAENAYLCADLEEMEALAAEALKHATGLLDKVGVHEVKIQGRIAEKKWLEAIRMALEVLELLGQGFPSKPGPLHVLYGFLKTRLAISGREIEEFSLLPEMTDQTTLAVMRILFCVAQATYYAMPRLLPLLVFRGVQLTLKYGNAPESSFWWALYGAIFCGKVGDLATGTRFGKLALTTAEGSKAPHAKSRATYVVNALIRHWTEHIKVYFGEFEENCRTATEAGDLQSAALSAFYYCMFSFITGVELTEQERQASKIINRLSKLGQEAALTFTGCCWQVILNLLGHNEDPCNLVGPAYDETRMLPIHEESKDITAIHMVHYWKLYLNYSFQNYRKAFEHAAIAEKSVEGAFSNPRMVLFVFHSTLAGLAIFSELSKRDRRKVLKRTRVNLKRMKRWADYVPENHLHKWWLMQAELYRVLGKEHQATNSYDRAAALARENGYIHEAALAYEIGARFHFSMGRREIAKGYLTEARYCYQRWGALAKVKDLNERYPDLLLPLPVSSTSAQDSSAFTRHTTTSSDAEELDLAAVIKSAQAISGEIVLGNLLNRVLLIAIESAGAQKGMLILKTANGLSIEGEAYAEETDIRVLQSTPVQDSNELSRAIINFVARTGETVVLNDATREGAFSNDPYVVSNSIKSVLCSPLIHQGKITGIAYFENNSIAGAFSQGRVELVKLLCSQAAISLENALLYDVLEQRVAERTTELLSANQSLHQAKAEAESAAQTKAVFLANMSHEIRTPLNGVLGMIDLMLDSDLTAEQHGRATIAHSAAHALLALLNDILDFSKIEAGKLELEETDFAVRPLLHSVESLLEVRAREKMLNLRARVAQDVPIALRGDPNRLRQILLNLGNNAVKFTDHGEISIQVDVQEEMSHQVFLHFAVSDTGIGLPPDKLDSIFNRFTQADLSTARKYGGSGLGLAICAQLVEAMGGDIWTDSQVGKGSTFHFTVRFRRAECTEGIAPEVAEKQMIKVDLSGMKVLLAEDNVFNQAVAMEVLRKQGCEVTLASNGKEAVQAFDSQPFDVILMDVQMPEMDGFEATRIIRSRETSGRIPIIAQTAHAFKEDRDRCKRAGMDEHIPKPLRIPQLLTVLEHFYNSHGPGAPSGSQATSDSLSPNVVSGSSLRMTPSEDHGYEIEGFDERELLERLCGDEELCKEILELFCEQIPVTLAELRAALIAEDWGRLAHVAHTLKGASANISARSLSDVAAEMERTARSPQPAKLQGLLSLIELGLSAVKQSYGRYGWRESE</sequence>
<dbReference type="Pfam" id="PF00072">
    <property type="entry name" value="Response_reg"/>
    <property type="match status" value="1"/>
</dbReference>
<dbReference type="PRINTS" id="PR00344">
    <property type="entry name" value="BCTRLSENSOR"/>
</dbReference>
<name>I4CDU6_DESTA</name>
<evidence type="ECO:0000259" key="16">
    <source>
        <dbReference type="PROSITE" id="PS50110"/>
    </source>
</evidence>
<evidence type="ECO:0000256" key="12">
    <source>
        <dbReference type="PROSITE-ProRule" id="PRU00169"/>
    </source>
</evidence>
<dbReference type="KEGG" id="dti:Desti_5134"/>
<dbReference type="SMART" id="SM00073">
    <property type="entry name" value="HPT"/>
    <property type="match status" value="1"/>
</dbReference>
<dbReference type="SMART" id="SM00387">
    <property type="entry name" value="HATPase_c"/>
    <property type="match status" value="1"/>
</dbReference>
<dbReference type="Gene3D" id="3.40.50.2300">
    <property type="match status" value="1"/>
</dbReference>
<dbReference type="SMART" id="SM00448">
    <property type="entry name" value="REC"/>
    <property type="match status" value="1"/>
</dbReference>
<evidence type="ECO:0000256" key="7">
    <source>
        <dbReference type="ARBA" id="ARBA00022840"/>
    </source>
</evidence>
<dbReference type="Gene3D" id="3.40.50.300">
    <property type="entry name" value="P-loop containing nucleotide triphosphate hydrolases"/>
    <property type="match status" value="1"/>
</dbReference>
<dbReference type="OrthoDB" id="5521237at2"/>